<evidence type="ECO:0000313" key="3">
    <source>
        <dbReference type="EnsemblPlants" id="OPUNC09G09990.1"/>
    </source>
</evidence>
<name>A0A0E0M1M2_ORYPU</name>
<dbReference type="PANTHER" id="PTHR47389:SF4">
    <property type="entry name" value="OS09G0436400 PROTEIN"/>
    <property type="match status" value="1"/>
</dbReference>
<dbReference type="HOGENOM" id="CLU_036667_0_0_1"/>
<dbReference type="OMA" id="VIRTCED"/>
<dbReference type="InterPro" id="IPR001478">
    <property type="entry name" value="PDZ"/>
</dbReference>
<evidence type="ECO:0000256" key="1">
    <source>
        <dbReference type="SAM" id="MobiDB-lite"/>
    </source>
</evidence>
<feature type="region of interest" description="Disordered" evidence="1">
    <location>
        <begin position="110"/>
        <end position="134"/>
    </location>
</feature>
<dbReference type="Gene3D" id="2.30.42.10">
    <property type="match status" value="1"/>
</dbReference>
<dbReference type="AlphaFoldDB" id="A0A0E0M1M2"/>
<organism evidence="3">
    <name type="scientific">Oryza punctata</name>
    <name type="common">Red rice</name>
    <dbReference type="NCBI Taxonomy" id="4537"/>
    <lineage>
        <taxon>Eukaryota</taxon>
        <taxon>Viridiplantae</taxon>
        <taxon>Streptophyta</taxon>
        <taxon>Embryophyta</taxon>
        <taxon>Tracheophyta</taxon>
        <taxon>Spermatophyta</taxon>
        <taxon>Magnoliopsida</taxon>
        <taxon>Liliopsida</taxon>
        <taxon>Poales</taxon>
        <taxon>Poaceae</taxon>
        <taxon>BOP clade</taxon>
        <taxon>Oryzoideae</taxon>
        <taxon>Oryzeae</taxon>
        <taxon>Oryzinae</taxon>
        <taxon>Oryza</taxon>
    </lineage>
</organism>
<dbReference type="Pfam" id="PF13180">
    <property type="entry name" value="PDZ_2"/>
    <property type="match status" value="1"/>
</dbReference>
<dbReference type="STRING" id="4537.A0A0E0M1M2"/>
<feature type="compositionally biased region" description="Polar residues" evidence="1">
    <location>
        <begin position="111"/>
        <end position="133"/>
    </location>
</feature>
<proteinExistence type="predicted"/>
<dbReference type="InterPro" id="IPR036034">
    <property type="entry name" value="PDZ_sf"/>
</dbReference>
<accession>A0A0E0M1M2</accession>
<dbReference type="Gene3D" id="2.40.10.120">
    <property type="match status" value="1"/>
</dbReference>
<keyword evidence="4" id="KW-1185">Reference proteome</keyword>
<dbReference type="SUPFAM" id="SSF50156">
    <property type="entry name" value="PDZ domain-like"/>
    <property type="match status" value="1"/>
</dbReference>
<dbReference type="InterPro" id="IPR009003">
    <property type="entry name" value="Peptidase_S1_PA"/>
</dbReference>
<feature type="domain" description="PDZ" evidence="2">
    <location>
        <begin position="369"/>
        <end position="427"/>
    </location>
</feature>
<evidence type="ECO:0000259" key="2">
    <source>
        <dbReference type="PROSITE" id="PS50106"/>
    </source>
</evidence>
<dbReference type="eggNOG" id="KOG1320">
    <property type="taxonomic scope" value="Eukaryota"/>
</dbReference>
<sequence length="526" mass="58589">MKLNFPSIRLVPGNAVPSRRAAPISVTCDGDLRAAVQASCRRRIARITITCDCEHLAGPASCCFRRILDSLGGPSRSPGFWRLFPSIPRREHPSGAVVLLLPPPVRKMMRNNRSTQVGGASTSKKQKTSYSNSNREDGMYMVNNFEESFGDLDDCSEEYCKVNLVALRISQSVVSLASFKGRARLFACTGTIMEYGPSKMSILTSASLVRCTKDENKTVQKLKIKVRLPNGKLTEGKLWNYDLYYNIAVVKIKYSPELSTTQIHNQGQPNVKLSQSKLVSVGRGFESGELMATGGTLLYKPSKLDCKELMTSTCKITKAGIGGPLVGFDGNFVGMNFCDKKETPFLPVNIIRKCLKHFDMFGRVVQPWLGLRIGSLKHEKLDIREQIHGSFSNTGGIYVKEVFDGSPAADSGIKVGDVITKLDGVDLFHAQESEDILRHDEEMLFKVSILRPSNGLTFHAFVNAEVVDMSRKNRWPVPKAEWLYPCTDDRCDEIVVPDPIVIRTCEDSYYLPALDESELRLYYGEE</sequence>
<dbReference type="Gramene" id="OPUNC09G09990.1">
    <property type="protein sequence ID" value="OPUNC09G09990.1"/>
    <property type="gene ID" value="OPUNC09G09990"/>
</dbReference>
<dbReference type="PANTHER" id="PTHR47389">
    <property type="entry name" value="OS09G0436400 PROTEIN"/>
    <property type="match status" value="1"/>
</dbReference>
<reference evidence="3" key="2">
    <citation type="submission" date="2018-05" db="EMBL/GenBank/DDBJ databases">
        <title>OpunRS2 (Oryza punctata Reference Sequence Version 2).</title>
        <authorList>
            <person name="Zhang J."/>
            <person name="Kudrna D."/>
            <person name="Lee S."/>
            <person name="Talag J."/>
            <person name="Welchert J."/>
            <person name="Wing R.A."/>
        </authorList>
    </citation>
    <scope>NUCLEOTIDE SEQUENCE [LARGE SCALE GENOMIC DNA]</scope>
</reference>
<protein>
    <recommendedName>
        <fullName evidence="2">PDZ domain-containing protein</fullName>
    </recommendedName>
</protein>
<dbReference type="EnsemblPlants" id="OPUNC09G09990.1">
    <property type="protein sequence ID" value="OPUNC09G09990.1"/>
    <property type="gene ID" value="OPUNC09G09990"/>
</dbReference>
<dbReference type="SUPFAM" id="SSF50494">
    <property type="entry name" value="Trypsin-like serine proteases"/>
    <property type="match status" value="1"/>
</dbReference>
<dbReference type="Pfam" id="PF13365">
    <property type="entry name" value="Trypsin_2"/>
    <property type="match status" value="1"/>
</dbReference>
<evidence type="ECO:0000313" key="4">
    <source>
        <dbReference type="Proteomes" id="UP000026962"/>
    </source>
</evidence>
<dbReference type="Proteomes" id="UP000026962">
    <property type="component" value="Chromosome 9"/>
</dbReference>
<reference evidence="3" key="1">
    <citation type="submission" date="2015-04" db="UniProtKB">
        <authorList>
            <consortium name="EnsemblPlants"/>
        </authorList>
    </citation>
    <scope>IDENTIFICATION</scope>
</reference>
<dbReference type="PROSITE" id="PS50106">
    <property type="entry name" value="PDZ"/>
    <property type="match status" value="1"/>
</dbReference>
<dbReference type="SMART" id="SM00228">
    <property type="entry name" value="PDZ"/>
    <property type="match status" value="1"/>
</dbReference>